<dbReference type="PROSITE" id="PS51257">
    <property type="entry name" value="PROKAR_LIPOPROTEIN"/>
    <property type="match status" value="1"/>
</dbReference>
<dbReference type="RefSeq" id="WP_347435780.1">
    <property type="nucleotide sequence ID" value="NZ_CP089291.1"/>
</dbReference>
<evidence type="ECO:0000256" key="1">
    <source>
        <dbReference type="SAM" id="MobiDB-lite"/>
    </source>
</evidence>
<protein>
    <recommendedName>
        <fullName evidence="5">DUF4363 domain-containing protein</fullName>
    </recommendedName>
</protein>
<sequence>MKSTRSLMIVSLVGTVFLFGCGANNAASGSNGNGSTAQTTQQASQGTSSASDKSNASATDIKSGVAKMLSVATDLKKQIEAGDEAKVKSTGPQLEDAWHSFEDSVKAKYPDQYAGVEKFLDPTVAGSKISPLDKQTLSKLDDQLIQTLNDLAQKVQ</sequence>
<reference evidence="3" key="1">
    <citation type="submission" date="2021-12" db="EMBL/GenBank/DDBJ databases">
        <title>Alicyclobacillaceae gen. nov., sp. nov., isolated from chalcocite enrichment system.</title>
        <authorList>
            <person name="Jiang Z."/>
        </authorList>
    </citation>
    <scope>NUCLEOTIDE SEQUENCE</scope>
    <source>
        <strain evidence="3">MYW30-H2</strain>
    </source>
</reference>
<evidence type="ECO:0000313" key="4">
    <source>
        <dbReference type="Proteomes" id="UP000830167"/>
    </source>
</evidence>
<evidence type="ECO:0008006" key="5">
    <source>
        <dbReference type="Google" id="ProtNLM"/>
    </source>
</evidence>
<evidence type="ECO:0000313" key="3">
    <source>
        <dbReference type="EMBL" id="UOF89098.1"/>
    </source>
</evidence>
<evidence type="ECO:0000256" key="2">
    <source>
        <dbReference type="SAM" id="SignalP"/>
    </source>
</evidence>
<feature type="compositionally biased region" description="Low complexity" evidence="1">
    <location>
        <begin position="29"/>
        <end position="51"/>
    </location>
</feature>
<feature type="signal peptide" evidence="2">
    <location>
        <begin position="1"/>
        <end position="26"/>
    </location>
</feature>
<dbReference type="EMBL" id="CP089291">
    <property type="protein sequence ID" value="UOF89098.1"/>
    <property type="molecule type" value="Genomic_DNA"/>
</dbReference>
<proteinExistence type="predicted"/>
<gene>
    <name evidence="3" type="ORF">LSG31_14320</name>
</gene>
<accession>A0ABY4CF08</accession>
<dbReference type="Proteomes" id="UP000830167">
    <property type="component" value="Chromosome"/>
</dbReference>
<feature type="region of interest" description="Disordered" evidence="1">
    <location>
        <begin position="29"/>
        <end position="57"/>
    </location>
</feature>
<organism evidence="3 4">
    <name type="scientific">Fodinisporobacter ferrooxydans</name>
    <dbReference type="NCBI Taxonomy" id="2901836"/>
    <lineage>
        <taxon>Bacteria</taxon>
        <taxon>Bacillati</taxon>
        <taxon>Bacillota</taxon>
        <taxon>Bacilli</taxon>
        <taxon>Bacillales</taxon>
        <taxon>Alicyclobacillaceae</taxon>
        <taxon>Fodinisporobacter</taxon>
    </lineage>
</organism>
<feature type="chain" id="PRO_5047272319" description="DUF4363 domain-containing protein" evidence="2">
    <location>
        <begin position="27"/>
        <end position="156"/>
    </location>
</feature>
<keyword evidence="2" id="KW-0732">Signal</keyword>
<keyword evidence="4" id="KW-1185">Reference proteome</keyword>
<name>A0ABY4CF08_9BACL</name>